<protein>
    <submittedName>
        <fullName evidence="8">Multidrug transporter</fullName>
    </submittedName>
</protein>
<gene>
    <name evidence="8" type="ORF">GCM10011309_01970</name>
</gene>
<dbReference type="GO" id="GO:0016020">
    <property type="term" value="C:membrane"/>
    <property type="evidence" value="ECO:0007669"/>
    <property type="project" value="UniProtKB-SubCell"/>
</dbReference>
<dbReference type="InterPro" id="IPR037185">
    <property type="entry name" value="EmrE-like"/>
</dbReference>
<evidence type="ECO:0000259" key="7">
    <source>
        <dbReference type="Pfam" id="PF00892"/>
    </source>
</evidence>
<dbReference type="PANTHER" id="PTHR32322:SF2">
    <property type="entry name" value="EAMA DOMAIN-CONTAINING PROTEIN"/>
    <property type="match status" value="1"/>
</dbReference>
<evidence type="ECO:0000256" key="3">
    <source>
        <dbReference type="ARBA" id="ARBA00022692"/>
    </source>
</evidence>
<dbReference type="InterPro" id="IPR050638">
    <property type="entry name" value="AA-Vitamin_Transporters"/>
</dbReference>
<comment type="similarity">
    <text evidence="2">Belongs to the EamA transporter family.</text>
</comment>
<evidence type="ECO:0000256" key="4">
    <source>
        <dbReference type="ARBA" id="ARBA00022989"/>
    </source>
</evidence>
<comment type="caution">
    <text evidence="8">The sequence shown here is derived from an EMBL/GenBank/DDBJ whole genome shotgun (WGS) entry which is preliminary data.</text>
</comment>
<dbReference type="Pfam" id="PF00892">
    <property type="entry name" value="EamA"/>
    <property type="match status" value="2"/>
</dbReference>
<feature type="transmembrane region" description="Helical" evidence="6">
    <location>
        <begin position="13"/>
        <end position="33"/>
    </location>
</feature>
<feature type="domain" description="EamA" evidence="7">
    <location>
        <begin position="133"/>
        <end position="262"/>
    </location>
</feature>
<feature type="transmembrane region" description="Helical" evidence="6">
    <location>
        <begin position="100"/>
        <end position="118"/>
    </location>
</feature>
<dbReference type="Gene3D" id="1.10.3730.20">
    <property type="match status" value="1"/>
</dbReference>
<keyword evidence="9" id="KW-1185">Reference proteome</keyword>
<feature type="transmembrane region" description="Helical" evidence="6">
    <location>
        <begin position="247"/>
        <end position="267"/>
    </location>
</feature>
<feature type="transmembrane region" description="Helical" evidence="6">
    <location>
        <begin position="130"/>
        <end position="148"/>
    </location>
</feature>
<sequence>MVDVAVRTVSPDWLVAFRMSFGAGLVLVYAVIAGHRLPPLRDKRWVWYSVLGLTGASLPFVLIAIGMKSVDSGLSAIIVGAMPLITIILAHFFTDEKLTAWKLLGFVMGFGGIIILFLPTELSLTLVKDWQAQLLILMGATCYALTTVIASRAPETPSPVAATMMLFMGALISVVWAYAHSGPPTVPNATALFCIIALGLGSTGAATVIYLWVIDMAGPSAIARINYFVPVCSVILGVWLLNEPLDWRIFVSLAVIILGVIISKLGGAD</sequence>
<feature type="domain" description="EamA" evidence="7">
    <location>
        <begin position="3"/>
        <end position="117"/>
    </location>
</feature>
<evidence type="ECO:0000256" key="1">
    <source>
        <dbReference type="ARBA" id="ARBA00004141"/>
    </source>
</evidence>
<dbReference type="SUPFAM" id="SSF103481">
    <property type="entry name" value="Multidrug resistance efflux transporter EmrE"/>
    <property type="match status" value="2"/>
</dbReference>
<dbReference type="PANTHER" id="PTHR32322">
    <property type="entry name" value="INNER MEMBRANE TRANSPORTER"/>
    <property type="match status" value="1"/>
</dbReference>
<dbReference type="EMBL" id="BMYV01000001">
    <property type="protein sequence ID" value="GGX56723.1"/>
    <property type="molecule type" value="Genomic_DNA"/>
</dbReference>
<feature type="transmembrane region" description="Helical" evidence="6">
    <location>
        <begin position="73"/>
        <end position="93"/>
    </location>
</feature>
<feature type="transmembrane region" description="Helical" evidence="6">
    <location>
        <begin position="45"/>
        <end position="67"/>
    </location>
</feature>
<feature type="transmembrane region" description="Helical" evidence="6">
    <location>
        <begin position="190"/>
        <end position="213"/>
    </location>
</feature>
<comment type="subcellular location">
    <subcellularLocation>
        <location evidence="1">Membrane</location>
        <topology evidence="1">Multi-pass membrane protein</topology>
    </subcellularLocation>
</comment>
<keyword evidence="5 6" id="KW-0472">Membrane</keyword>
<name>A0A918NBP2_9PROT</name>
<accession>A0A918NBP2</accession>
<feature type="transmembrane region" description="Helical" evidence="6">
    <location>
        <begin position="160"/>
        <end position="178"/>
    </location>
</feature>
<feature type="transmembrane region" description="Helical" evidence="6">
    <location>
        <begin position="225"/>
        <end position="241"/>
    </location>
</feature>
<reference evidence="8 9" key="1">
    <citation type="journal article" date="2014" name="Int. J. Syst. Evol. Microbiol.">
        <title>Complete genome sequence of Corynebacterium casei LMG S-19264T (=DSM 44701T), isolated from a smear-ripened cheese.</title>
        <authorList>
            <consortium name="US DOE Joint Genome Institute (JGI-PGF)"/>
            <person name="Walter F."/>
            <person name="Albersmeier A."/>
            <person name="Kalinowski J."/>
            <person name="Ruckert C."/>
        </authorList>
    </citation>
    <scope>NUCLEOTIDE SEQUENCE [LARGE SCALE GENOMIC DNA]</scope>
    <source>
        <strain evidence="8 9">KCTC 23968</strain>
    </source>
</reference>
<dbReference type="Proteomes" id="UP000600865">
    <property type="component" value="Unassembled WGS sequence"/>
</dbReference>
<evidence type="ECO:0000313" key="8">
    <source>
        <dbReference type="EMBL" id="GGX56723.1"/>
    </source>
</evidence>
<evidence type="ECO:0000256" key="6">
    <source>
        <dbReference type="SAM" id="Phobius"/>
    </source>
</evidence>
<keyword evidence="4 6" id="KW-1133">Transmembrane helix</keyword>
<dbReference type="AlphaFoldDB" id="A0A918NBP2"/>
<proteinExistence type="inferred from homology"/>
<organism evidence="8 9">
    <name type="scientific">Litorimonas cladophorae</name>
    <dbReference type="NCBI Taxonomy" id="1220491"/>
    <lineage>
        <taxon>Bacteria</taxon>
        <taxon>Pseudomonadati</taxon>
        <taxon>Pseudomonadota</taxon>
        <taxon>Alphaproteobacteria</taxon>
        <taxon>Maricaulales</taxon>
        <taxon>Robiginitomaculaceae</taxon>
    </lineage>
</organism>
<evidence type="ECO:0000256" key="5">
    <source>
        <dbReference type="ARBA" id="ARBA00023136"/>
    </source>
</evidence>
<evidence type="ECO:0000256" key="2">
    <source>
        <dbReference type="ARBA" id="ARBA00007362"/>
    </source>
</evidence>
<dbReference type="InterPro" id="IPR000620">
    <property type="entry name" value="EamA_dom"/>
</dbReference>
<keyword evidence="3 6" id="KW-0812">Transmembrane</keyword>
<evidence type="ECO:0000313" key="9">
    <source>
        <dbReference type="Proteomes" id="UP000600865"/>
    </source>
</evidence>